<dbReference type="NCBIfam" id="TIGR02175">
    <property type="entry name" value="PorC_KorC"/>
    <property type="match status" value="1"/>
</dbReference>
<dbReference type="InterPro" id="IPR011898">
    <property type="entry name" value="PorD_KorD"/>
</dbReference>
<dbReference type="SUPFAM" id="SSF54862">
    <property type="entry name" value="4Fe-4S ferredoxins"/>
    <property type="match status" value="1"/>
</dbReference>
<protein>
    <submittedName>
        <fullName evidence="4">2-oxoacid:acceptor oxidoreductase family protein</fullName>
    </submittedName>
</protein>
<keyword evidence="1" id="KW-0560">Oxidoreductase</keyword>
<reference evidence="4 5" key="1">
    <citation type="submission" date="2020-08" db="EMBL/GenBank/DDBJ databases">
        <authorList>
            <person name="Liu C."/>
            <person name="Sun Q."/>
        </authorList>
    </citation>
    <scope>NUCLEOTIDE SEQUENCE [LARGE SCALE GENOMIC DNA]</scope>
    <source>
        <strain evidence="4 5">N22</strain>
    </source>
</reference>
<keyword evidence="5" id="KW-1185">Reference proteome</keyword>
<dbReference type="Proteomes" id="UP000587396">
    <property type="component" value="Unassembled WGS sequence"/>
</dbReference>
<evidence type="ECO:0000313" key="4">
    <source>
        <dbReference type="EMBL" id="MBC2888204.1"/>
    </source>
</evidence>
<dbReference type="Pfam" id="PF13237">
    <property type="entry name" value="Fer4_10"/>
    <property type="match status" value="1"/>
</dbReference>
<dbReference type="InterPro" id="IPR019752">
    <property type="entry name" value="Pyrv/ketoisovalerate_OxRed_cat"/>
</dbReference>
<dbReference type="NCBIfam" id="TIGR02179">
    <property type="entry name" value="PorD_KorD"/>
    <property type="match status" value="1"/>
</dbReference>
<dbReference type="GO" id="GO:0016625">
    <property type="term" value="F:oxidoreductase activity, acting on the aldehyde or oxo group of donors, iron-sulfur protein as acceptor"/>
    <property type="evidence" value="ECO:0007669"/>
    <property type="project" value="InterPro"/>
</dbReference>
<name>A0A842J9Q5_9ACTN</name>
<dbReference type="AlphaFoldDB" id="A0A842J9Q5"/>
<dbReference type="PANTHER" id="PTHR43366:SF1">
    <property type="entry name" value="PYRUVATE SYNTHASE SUBUNIT PORC"/>
    <property type="match status" value="1"/>
</dbReference>
<dbReference type="Gene3D" id="3.30.70.20">
    <property type="match status" value="1"/>
</dbReference>
<dbReference type="InterPro" id="IPR017896">
    <property type="entry name" value="4Fe4S_Fe-S-bd"/>
</dbReference>
<feature type="domain" description="4Fe-4S ferredoxin-type" evidence="3">
    <location>
        <begin position="257"/>
        <end position="287"/>
    </location>
</feature>
<feature type="compositionally biased region" description="Basic and acidic residues" evidence="2">
    <location>
        <begin position="325"/>
        <end position="346"/>
    </location>
</feature>
<dbReference type="InterPro" id="IPR051626">
    <property type="entry name" value="Oxidoreductase_gamma_subunit"/>
</dbReference>
<feature type="domain" description="4Fe-4S ferredoxin-type" evidence="3">
    <location>
        <begin position="292"/>
        <end position="321"/>
    </location>
</feature>
<accession>A0A842J9Q5</accession>
<evidence type="ECO:0000256" key="1">
    <source>
        <dbReference type="ARBA" id="ARBA00023002"/>
    </source>
</evidence>
<dbReference type="Gene3D" id="3.40.920.10">
    <property type="entry name" value="Pyruvate-ferredoxin oxidoreductase, PFOR, domain III"/>
    <property type="match status" value="1"/>
</dbReference>
<evidence type="ECO:0000256" key="2">
    <source>
        <dbReference type="SAM" id="MobiDB-lite"/>
    </source>
</evidence>
<feature type="region of interest" description="Disordered" evidence="2">
    <location>
        <begin position="198"/>
        <end position="226"/>
    </location>
</feature>
<dbReference type="InterPro" id="IPR011894">
    <property type="entry name" value="PorC_KorC"/>
</dbReference>
<evidence type="ECO:0000313" key="5">
    <source>
        <dbReference type="Proteomes" id="UP000587396"/>
    </source>
</evidence>
<dbReference type="RefSeq" id="WP_185904174.1">
    <property type="nucleotide sequence ID" value="NZ_JACMSE010000001.1"/>
</dbReference>
<proteinExistence type="predicted"/>
<comment type="caution">
    <text evidence="4">The sequence shown here is derived from an EMBL/GenBank/DDBJ whole genome shotgun (WGS) entry which is preliminary data.</text>
</comment>
<dbReference type="SUPFAM" id="SSF53323">
    <property type="entry name" value="Pyruvate-ferredoxin oxidoreductase, PFOR, domain III"/>
    <property type="match status" value="1"/>
</dbReference>
<sequence>MIEVLWHGRGGQGAFTAARLLGAAASLADGRHALAFPAFGPERRGAPIRAFTKMADEPVGNRSAIAKADYVVYLDDTLLGEGWDGELKPGGMVLVNSTRAFDDERIVALDADGVSSAVLGRPIPNTVFLGALAALCDRVGIEDVEKAIRQYMPAKLHEKNLAIVRKAMEAVVHRPEQAPLPTCHLEQAPLPICHPERAQRVEGSPASATESAPTEPRRPDAHIPTLRTGALDPEKFARSTCFEAGYLTVKNAGWRNMRPVIDAASCTGCLQCYFLCPDGTVFKVGEPAAEGAPVAIDYDFCKGCGVCAKACRFGSITMIPESEADAQHPRHPERSTEGAKSKDPARRQPAGQGTQRQESEADAR</sequence>
<feature type="region of interest" description="Disordered" evidence="2">
    <location>
        <begin position="322"/>
        <end position="364"/>
    </location>
</feature>
<dbReference type="GO" id="GO:0051539">
    <property type="term" value="F:4 iron, 4 sulfur cluster binding"/>
    <property type="evidence" value="ECO:0007669"/>
    <property type="project" value="InterPro"/>
</dbReference>
<dbReference type="PROSITE" id="PS51379">
    <property type="entry name" value="4FE4S_FER_2"/>
    <property type="match status" value="2"/>
</dbReference>
<evidence type="ECO:0000259" key="3">
    <source>
        <dbReference type="PROSITE" id="PS51379"/>
    </source>
</evidence>
<dbReference type="InterPro" id="IPR002869">
    <property type="entry name" value="Pyrv_flavodox_OxRed_cen"/>
</dbReference>
<dbReference type="PANTHER" id="PTHR43366">
    <property type="entry name" value="PYRUVATE SYNTHASE SUBUNIT PORC"/>
    <property type="match status" value="1"/>
</dbReference>
<dbReference type="EMBL" id="JACMSE010000001">
    <property type="protein sequence ID" value="MBC2888204.1"/>
    <property type="molecule type" value="Genomic_DNA"/>
</dbReference>
<gene>
    <name evidence="4" type="ORF">H7313_02405</name>
</gene>
<organism evidence="4 5">
    <name type="scientific">Gordonibacter massiliensis</name>
    <name type="common">ex Traore et al. 2017</name>
    <dbReference type="NCBI Taxonomy" id="1841863"/>
    <lineage>
        <taxon>Bacteria</taxon>
        <taxon>Bacillati</taxon>
        <taxon>Actinomycetota</taxon>
        <taxon>Coriobacteriia</taxon>
        <taxon>Eggerthellales</taxon>
        <taxon>Eggerthellaceae</taxon>
        <taxon>Gordonibacter</taxon>
    </lineage>
</organism>
<dbReference type="Pfam" id="PF01558">
    <property type="entry name" value="POR"/>
    <property type="match status" value="1"/>
</dbReference>